<comment type="caution">
    <text evidence="1">The sequence shown here is derived from an EMBL/GenBank/DDBJ whole genome shotgun (WGS) entry which is preliminary data.</text>
</comment>
<evidence type="ECO:0000313" key="1">
    <source>
        <dbReference type="EMBL" id="MCC2127260.1"/>
    </source>
</evidence>
<reference evidence="1 2" key="1">
    <citation type="submission" date="2021-10" db="EMBL/GenBank/DDBJ databases">
        <title>Anaerobic single-cell dispensing facilitates the cultivation of human gut bacteria.</title>
        <authorList>
            <person name="Afrizal A."/>
        </authorList>
    </citation>
    <scope>NUCLEOTIDE SEQUENCE [LARGE SCALE GENOMIC DNA]</scope>
    <source>
        <strain evidence="1 2">CLA-AA-H276</strain>
    </source>
</reference>
<proteinExistence type="predicted"/>
<evidence type="ECO:0000313" key="2">
    <source>
        <dbReference type="Proteomes" id="UP001198220"/>
    </source>
</evidence>
<protein>
    <submittedName>
        <fullName evidence="1">DUF885 domain-containing protein</fullName>
    </submittedName>
</protein>
<keyword evidence="2" id="KW-1185">Reference proteome</keyword>
<name>A0AAE3ACI6_9FIRM</name>
<gene>
    <name evidence="1" type="ORF">LKD36_13890</name>
</gene>
<dbReference type="Pfam" id="PF05960">
    <property type="entry name" value="DUF885"/>
    <property type="match status" value="1"/>
</dbReference>
<dbReference type="AlphaFoldDB" id="A0AAE3ACI6"/>
<dbReference type="Proteomes" id="UP001198220">
    <property type="component" value="Unassembled WGS sequence"/>
</dbReference>
<organism evidence="1 2">
    <name type="scientific">Hominiventricola filiformis</name>
    <dbReference type="NCBI Taxonomy" id="2885352"/>
    <lineage>
        <taxon>Bacteria</taxon>
        <taxon>Bacillati</taxon>
        <taxon>Bacillota</taxon>
        <taxon>Clostridia</taxon>
        <taxon>Lachnospirales</taxon>
        <taxon>Lachnospiraceae</taxon>
        <taxon>Hominiventricola</taxon>
    </lineage>
</organism>
<accession>A0AAE3ACI6</accession>
<sequence length="544" mass="61675">MEIFRQELSGNTLSLHYTLADPASFDIAQEKISLGTLPTTPDPESLAVLRNLQVRLQAFSDNGLTSEEQRTADLLSWWFTGQAALYDYYYLQEPLGPTLGIQAQLPILLSEYVFRNKQDVQNYLELLKQLPAYFSEIADFEQLKADAGLLMNAESLQKVINQCREFSSDTENTFWASSFRERISNCQFLSNDEQIACEIRHQKLLHQAVFPAYTQLAADLDTMLPLAPSEPLGLAHVPNGTSYFQWLLTYQIGTDRTISEIRDLLEEQIATDYETILEAVRNGVDLLHPVSEHPLFDTDTDPKTILHRLALKCTLDFPDVPSISWKIKTVPDSLASTLSPAFFLTPPLDIPEENIIYVNPAYEPDEKELVTTLAHEGYPGHLYQNTFESSLPPIRSLFYIGGYTEGWGLYSEFYAYDFLGYSAETASALRALSSLNYAICSVLDLEVHTSGWTEEDCSNYLQSFGITDAEQAHSLYLTILEEPANYLKYYLGYLEICKLKESAFALSPDLSIIEFHRWFLEEGPTPFSLLQKDLPDLCHENSLK</sequence>
<dbReference type="RefSeq" id="WP_308459954.1">
    <property type="nucleotide sequence ID" value="NZ_JAJEPS010000017.1"/>
</dbReference>
<dbReference type="EMBL" id="JAJEPS010000017">
    <property type="protein sequence ID" value="MCC2127260.1"/>
    <property type="molecule type" value="Genomic_DNA"/>
</dbReference>
<dbReference type="InterPro" id="IPR010281">
    <property type="entry name" value="DUF885"/>
</dbReference>
<dbReference type="PANTHER" id="PTHR33361">
    <property type="entry name" value="GLR0591 PROTEIN"/>
    <property type="match status" value="1"/>
</dbReference>
<dbReference type="PANTHER" id="PTHR33361:SF2">
    <property type="entry name" value="DUF885 DOMAIN-CONTAINING PROTEIN"/>
    <property type="match status" value="1"/>
</dbReference>